<dbReference type="GeneID" id="38135363"/>
<keyword evidence="2" id="KW-1185">Reference proteome</keyword>
<dbReference type="Proteomes" id="UP000253729">
    <property type="component" value="Unassembled WGS sequence"/>
</dbReference>
<dbReference type="RefSeq" id="XP_026624428.1">
    <property type="nucleotide sequence ID" value="XM_026767007.1"/>
</dbReference>
<reference evidence="1 2" key="1">
    <citation type="submission" date="2018-07" db="EMBL/GenBank/DDBJ databases">
        <title>The genomes of Aspergillus section Nigri reveals drivers in fungal speciation.</title>
        <authorList>
            <consortium name="DOE Joint Genome Institute"/>
            <person name="Vesth T.C."/>
            <person name="Nybo J."/>
            <person name="Theobald S."/>
            <person name="Brandl J."/>
            <person name="Frisvad J.C."/>
            <person name="Nielsen K.F."/>
            <person name="Lyhne E.K."/>
            <person name="Kogle M.E."/>
            <person name="Kuo A."/>
            <person name="Riley R."/>
            <person name="Clum A."/>
            <person name="Nolan M."/>
            <person name="Lipzen A."/>
            <person name="Salamov A."/>
            <person name="Henrissat B."/>
            <person name="Wiebenga A."/>
            <person name="De vries R.P."/>
            <person name="Grigoriev I.V."/>
            <person name="Mortensen U.H."/>
            <person name="Andersen M.R."/>
            <person name="Baker S.E."/>
        </authorList>
    </citation>
    <scope>NUCLEOTIDE SEQUENCE [LARGE SCALE GENOMIC DNA]</scope>
    <source>
        <strain evidence="1 2">CBS 139.54b</strain>
    </source>
</reference>
<sequence length="53" mass="6163">MFECDSQGKFISLPLLLQGDRTRITLCVLQVKSMEHDKILLPLQTSYRLRIVD</sequence>
<evidence type="ECO:0000313" key="2">
    <source>
        <dbReference type="Proteomes" id="UP000253729"/>
    </source>
</evidence>
<accession>A0A3F3PYH3</accession>
<evidence type="ECO:0000313" key="1">
    <source>
        <dbReference type="EMBL" id="RDH31406.1"/>
    </source>
</evidence>
<proteinExistence type="predicted"/>
<name>A0A3F3PYH3_9EURO</name>
<dbReference type="EMBL" id="KZ852055">
    <property type="protein sequence ID" value="RDH31406.1"/>
    <property type="molecule type" value="Genomic_DNA"/>
</dbReference>
<organism evidence="1 2">
    <name type="scientific">Aspergillus welwitschiae</name>
    <dbReference type="NCBI Taxonomy" id="1341132"/>
    <lineage>
        <taxon>Eukaryota</taxon>
        <taxon>Fungi</taxon>
        <taxon>Dikarya</taxon>
        <taxon>Ascomycota</taxon>
        <taxon>Pezizomycotina</taxon>
        <taxon>Eurotiomycetes</taxon>
        <taxon>Eurotiomycetidae</taxon>
        <taxon>Eurotiales</taxon>
        <taxon>Aspergillaceae</taxon>
        <taxon>Aspergillus</taxon>
        <taxon>Aspergillus subgen. Circumdati</taxon>
    </lineage>
</organism>
<dbReference type="AlphaFoldDB" id="A0A3F3PYH3"/>
<gene>
    <name evidence="1" type="ORF">BDQ94DRAFT_147363</name>
</gene>
<protein>
    <submittedName>
        <fullName evidence="1">Uncharacterized protein</fullName>
    </submittedName>
</protein>